<dbReference type="EMBL" id="LHUJ01000308">
    <property type="protein sequence ID" value="KOR41054.1"/>
    <property type="molecule type" value="Genomic_DNA"/>
</dbReference>
<proteinExistence type="predicted"/>
<gene>
    <name evidence="2" type="ORF">ADT25_17835</name>
</gene>
<protein>
    <submittedName>
        <fullName evidence="2">Uncharacterized protein</fullName>
    </submittedName>
</protein>
<dbReference type="Proteomes" id="UP000036790">
    <property type="component" value="Unassembled WGS sequence"/>
</dbReference>
<name>A0AAP0ZIT9_9XANT</name>
<evidence type="ECO:0000313" key="2">
    <source>
        <dbReference type="EMBL" id="KOR41054.1"/>
    </source>
</evidence>
<keyword evidence="1" id="KW-0175">Coiled coil</keyword>
<comment type="caution">
    <text evidence="2">The sequence shown here is derived from an EMBL/GenBank/DDBJ whole genome shotgun (WGS) entry which is preliminary data.</text>
</comment>
<reference evidence="2 3" key="2">
    <citation type="submission" date="2015-09" db="EMBL/GenBank/DDBJ databases">
        <title>Draft genome sequence of Xanthomonas oryzae pv. USA str. X11-5A.</title>
        <authorList>
            <person name="Knight B.M."/>
            <person name="Roberts D.P."/>
            <person name="Lin D."/>
            <person name="Hari K."/>
            <person name="Fletcher J."/>
            <person name="Melcher U."/>
            <person name="Blagden T."/>
            <person name="Winegar R.A."/>
        </authorList>
    </citation>
    <scope>NUCLEOTIDE SEQUENCE [LARGE SCALE GENOMIC DNA]</scope>
    <source>
        <strain evidence="2 3">X11-5A</strain>
    </source>
</reference>
<dbReference type="AlphaFoldDB" id="A0AAP0ZIT9"/>
<accession>A0AAP0ZIT9</accession>
<evidence type="ECO:0000313" key="3">
    <source>
        <dbReference type="Proteomes" id="UP000036790"/>
    </source>
</evidence>
<evidence type="ECO:0000256" key="1">
    <source>
        <dbReference type="SAM" id="Coils"/>
    </source>
</evidence>
<reference evidence="2 3" key="1">
    <citation type="submission" date="2015-07" db="EMBL/GenBank/DDBJ databases">
        <authorList>
            <consortium name="Consortium for Microbial Forensics and Genomics (microFORGE)"/>
            <person name="Knight B.M."/>
            <person name="Roberts D.P."/>
            <person name="Lin D."/>
            <person name="Hari K."/>
            <person name="Fletcher J."/>
            <person name="Melcher U."/>
            <person name="Blagden T."/>
            <person name="Winegar R.A."/>
        </authorList>
    </citation>
    <scope>NUCLEOTIDE SEQUENCE [LARGE SCALE GENOMIC DNA]</scope>
    <source>
        <strain evidence="2 3">X11-5A</strain>
    </source>
</reference>
<organism evidence="2 3">
    <name type="scientific">Xanthomonas oryzae</name>
    <dbReference type="NCBI Taxonomy" id="347"/>
    <lineage>
        <taxon>Bacteria</taxon>
        <taxon>Pseudomonadati</taxon>
        <taxon>Pseudomonadota</taxon>
        <taxon>Gammaproteobacteria</taxon>
        <taxon>Lysobacterales</taxon>
        <taxon>Lysobacteraceae</taxon>
        <taxon>Xanthomonas</taxon>
    </lineage>
</organism>
<sequence>MCLEHALYRKIEVVAGGVFKREFEAQKLKTKKAQLSYFSDNGLTSLDYRQYLKHLSDGHQPWTACRWPRNIDWLIERCNAEERSALDSLRDSYSRASQERELAAKQIVTRIVA</sequence>
<feature type="coiled-coil region" evidence="1">
    <location>
        <begin position="79"/>
        <end position="106"/>
    </location>
</feature>